<dbReference type="Pfam" id="PF19190">
    <property type="entry name" value="BACON_2"/>
    <property type="match status" value="2"/>
</dbReference>
<feature type="domain" description="BACON" evidence="1">
    <location>
        <begin position="112"/>
        <end position="172"/>
    </location>
</feature>
<evidence type="ECO:0000259" key="1">
    <source>
        <dbReference type="Pfam" id="PF19190"/>
    </source>
</evidence>
<keyword evidence="3" id="KW-1185">Reference proteome</keyword>
<proteinExistence type="predicted"/>
<dbReference type="Proteomes" id="UP000693839">
    <property type="component" value="Segment"/>
</dbReference>
<dbReference type="InterPro" id="IPR013783">
    <property type="entry name" value="Ig-like_fold"/>
</dbReference>
<dbReference type="EMBL" id="MT732473">
    <property type="protein sequence ID" value="QQV91378.1"/>
    <property type="molecule type" value="Genomic_DNA"/>
</dbReference>
<reference evidence="2" key="1">
    <citation type="submission" date="2020-07" db="EMBL/GenBank/DDBJ databases">
        <title>Highly diverse flavobacterial phages as mortality factor during North Sea spring blooms.</title>
        <authorList>
            <person name="Bartlau N."/>
            <person name="Wichels A."/>
            <person name="Krohne G."/>
            <person name="Adriaenssens E.M."/>
            <person name="Heins A."/>
            <person name="Fuchs B.M."/>
            <person name="Amann R."/>
            <person name="Moraru C."/>
        </authorList>
    </citation>
    <scope>NUCLEOTIDE SEQUENCE</scope>
</reference>
<sequence>MADISVNPLNFTYKQFDSEPDSVVIRFSNLTSTNVSFGNLPSWLIDAPVLVVDATTVDVPFFLVTNAANQLSTGTYQGFVDVVSETDDNGITSYKNEGVINVYLYFTESIVLSVTPENIDFNIDTGADNPTGKIVQVFSENSWLVSSSNAWLTTSTTNGSNNGSFTVNVDATGLSDATNLGVITVDDGVSIKNINVSLLISDGNTPEDFLYLAPQELEFVKNIGSSYNPTKSISLSSSESWTATSSESWLVLNKLTGSSGSDVINISIDEGVLEAGTYAGEIALIAGNKIRKTFVKLFLSEILVEIPENGKLYFVEDNLRIRLSSENTTSFLEVDFKTTAKNKILQYSKKAPYVDGESYVEVGNECVDIIEADEIPETITSKVLTMLQPAVINCDVYEKDYFTASVFSNYKVNSLSFLNGYTPIVENKLTYIPNTITLSRKGVIALHTYKTVNPGNIYITGAITKTITVNEAAESNVYSCFVNLSEFNLSETDVIKINFDFLEINVRIREEASESIMLCFENEWQLPELFELTGAAAINGTGVYSTQEVQTSTNVHERIYQTESSKEFTVYTGFIESAEEVVWLNKILDTTKMFLFIDGKKIEVIPTFKTLPIYQTREHQKNFKLTFKNAKR</sequence>
<protein>
    <submittedName>
        <fullName evidence="2">BACON domain-containing protein</fullName>
    </submittedName>
</protein>
<gene>
    <name evidence="2" type="ORF">Leef1_15</name>
</gene>
<evidence type="ECO:0000313" key="2">
    <source>
        <dbReference type="EMBL" id="QQV91378.1"/>
    </source>
</evidence>
<organism evidence="2 3">
    <name type="scientific">Polaribacter phage Leef_1</name>
    <dbReference type="NCBI Taxonomy" id="2745684"/>
    <lineage>
        <taxon>Viruses</taxon>
        <taxon>Duplodnaviria</taxon>
        <taxon>Heunggongvirae</taxon>
        <taxon>Uroviricota</taxon>
        <taxon>Caudoviricetes</taxon>
        <taxon>Helgolandviridae</taxon>
        <taxon>Leefvirus</taxon>
        <taxon>Leefvirus Leef</taxon>
    </lineage>
</organism>
<dbReference type="InterPro" id="IPR024361">
    <property type="entry name" value="BACON"/>
</dbReference>
<feature type="domain" description="BACON" evidence="1">
    <location>
        <begin position="213"/>
        <end position="279"/>
    </location>
</feature>
<dbReference type="Gene3D" id="2.60.40.10">
    <property type="entry name" value="Immunoglobulins"/>
    <property type="match status" value="2"/>
</dbReference>
<evidence type="ECO:0000313" key="3">
    <source>
        <dbReference type="Proteomes" id="UP000693839"/>
    </source>
</evidence>
<accession>A0A8E4ZDC4</accession>
<name>A0A8E4ZDC4_9CAUD</name>